<dbReference type="InterPro" id="IPR001878">
    <property type="entry name" value="Znf_CCHC"/>
</dbReference>
<dbReference type="AlphaFoldDB" id="A0A699RH01"/>
<sequence length="92" mass="9910">MHRIQVAQNAVQNSGVQNDGNQNGLVVVPGIANQNRTGNIVAARAEGTGNENQVRCYNCRGLGHIARNCTATLQQISSFSTTFNLNRRDTSP</sequence>
<gene>
    <name evidence="4" type="ORF">Tci_853851</name>
</gene>
<keyword evidence="1" id="KW-0863">Zinc-finger</keyword>
<name>A0A699RH01_TANCI</name>
<organism evidence="4">
    <name type="scientific">Tanacetum cinerariifolium</name>
    <name type="common">Dalmatian daisy</name>
    <name type="synonym">Chrysanthemum cinerariifolium</name>
    <dbReference type="NCBI Taxonomy" id="118510"/>
    <lineage>
        <taxon>Eukaryota</taxon>
        <taxon>Viridiplantae</taxon>
        <taxon>Streptophyta</taxon>
        <taxon>Embryophyta</taxon>
        <taxon>Tracheophyta</taxon>
        <taxon>Spermatophyta</taxon>
        <taxon>Magnoliopsida</taxon>
        <taxon>eudicotyledons</taxon>
        <taxon>Gunneridae</taxon>
        <taxon>Pentapetalae</taxon>
        <taxon>asterids</taxon>
        <taxon>campanulids</taxon>
        <taxon>Asterales</taxon>
        <taxon>Asteraceae</taxon>
        <taxon>Asteroideae</taxon>
        <taxon>Anthemideae</taxon>
        <taxon>Anthemidinae</taxon>
        <taxon>Tanacetum</taxon>
    </lineage>
</organism>
<dbReference type="EMBL" id="BKCJ011081686">
    <property type="protein sequence ID" value="GFC81881.1"/>
    <property type="molecule type" value="Genomic_DNA"/>
</dbReference>
<dbReference type="Gene3D" id="4.10.60.10">
    <property type="entry name" value="Zinc finger, CCHC-type"/>
    <property type="match status" value="1"/>
</dbReference>
<dbReference type="Pfam" id="PF00098">
    <property type="entry name" value="zf-CCHC"/>
    <property type="match status" value="1"/>
</dbReference>
<dbReference type="InterPro" id="IPR036875">
    <property type="entry name" value="Znf_CCHC_sf"/>
</dbReference>
<reference evidence="4" key="1">
    <citation type="journal article" date="2019" name="Sci. Rep.">
        <title>Draft genome of Tanacetum cinerariifolium, the natural source of mosquito coil.</title>
        <authorList>
            <person name="Yamashiro T."/>
            <person name="Shiraishi A."/>
            <person name="Satake H."/>
            <person name="Nakayama K."/>
        </authorList>
    </citation>
    <scope>NUCLEOTIDE SEQUENCE</scope>
</reference>
<accession>A0A699RH01</accession>
<keyword evidence="1" id="KW-0479">Metal-binding</keyword>
<feature type="region of interest" description="Disordered" evidence="2">
    <location>
        <begin position="1"/>
        <end position="21"/>
    </location>
</feature>
<proteinExistence type="predicted"/>
<feature type="domain" description="CCHC-type" evidence="3">
    <location>
        <begin position="55"/>
        <end position="69"/>
    </location>
</feature>
<comment type="caution">
    <text evidence="4">The sequence shown here is derived from an EMBL/GenBank/DDBJ whole genome shotgun (WGS) entry which is preliminary data.</text>
</comment>
<protein>
    <recommendedName>
        <fullName evidence="3">CCHC-type domain-containing protein</fullName>
    </recommendedName>
</protein>
<dbReference type="GO" id="GO:0008270">
    <property type="term" value="F:zinc ion binding"/>
    <property type="evidence" value="ECO:0007669"/>
    <property type="project" value="UniProtKB-KW"/>
</dbReference>
<evidence type="ECO:0000313" key="4">
    <source>
        <dbReference type="EMBL" id="GFC81881.1"/>
    </source>
</evidence>
<keyword evidence="1" id="KW-0862">Zinc</keyword>
<evidence type="ECO:0000256" key="2">
    <source>
        <dbReference type="SAM" id="MobiDB-lite"/>
    </source>
</evidence>
<evidence type="ECO:0000256" key="1">
    <source>
        <dbReference type="PROSITE-ProRule" id="PRU00047"/>
    </source>
</evidence>
<dbReference type="PROSITE" id="PS50158">
    <property type="entry name" value="ZF_CCHC"/>
    <property type="match status" value="1"/>
</dbReference>
<dbReference type="SUPFAM" id="SSF57756">
    <property type="entry name" value="Retrovirus zinc finger-like domains"/>
    <property type="match status" value="1"/>
</dbReference>
<dbReference type="SMART" id="SM00343">
    <property type="entry name" value="ZnF_C2HC"/>
    <property type="match status" value="1"/>
</dbReference>
<dbReference type="GO" id="GO:0003676">
    <property type="term" value="F:nucleic acid binding"/>
    <property type="evidence" value="ECO:0007669"/>
    <property type="project" value="InterPro"/>
</dbReference>
<evidence type="ECO:0000259" key="3">
    <source>
        <dbReference type="PROSITE" id="PS50158"/>
    </source>
</evidence>